<dbReference type="PROSITE" id="PS00428">
    <property type="entry name" value="FTSW_RODA_SPOVE"/>
    <property type="match status" value="1"/>
</dbReference>
<feature type="transmembrane region" description="Helical" evidence="8">
    <location>
        <begin position="428"/>
        <end position="455"/>
    </location>
</feature>
<feature type="transmembrane region" description="Helical" evidence="8">
    <location>
        <begin position="253"/>
        <end position="270"/>
    </location>
</feature>
<dbReference type="PANTHER" id="PTHR30474:SF1">
    <property type="entry name" value="PEPTIDOGLYCAN GLYCOSYLTRANSFERASE MRDB"/>
    <property type="match status" value="1"/>
</dbReference>
<comment type="caution">
    <text evidence="9">The sequence shown here is derived from an EMBL/GenBank/DDBJ whole genome shotgun (WGS) entry which is preliminary data.</text>
</comment>
<feature type="transmembrane region" description="Helical" evidence="8">
    <location>
        <begin position="301"/>
        <end position="322"/>
    </location>
</feature>
<keyword evidence="5 8" id="KW-0472">Membrane</keyword>
<dbReference type="PANTHER" id="PTHR30474">
    <property type="entry name" value="CELL CYCLE PROTEIN"/>
    <property type="match status" value="1"/>
</dbReference>
<dbReference type="Pfam" id="PF01098">
    <property type="entry name" value="FTSW_RODA_SPOVE"/>
    <property type="match status" value="2"/>
</dbReference>
<evidence type="ECO:0000256" key="1">
    <source>
        <dbReference type="ARBA" id="ARBA00004141"/>
    </source>
</evidence>
<proteinExistence type="predicted"/>
<organism evidence="9 10">
    <name type="scientific">Porphyromonas miyakawae</name>
    <dbReference type="NCBI Taxonomy" id="3137470"/>
    <lineage>
        <taxon>Bacteria</taxon>
        <taxon>Pseudomonadati</taxon>
        <taxon>Bacteroidota</taxon>
        <taxon>Bacteroidia</taxon>
        <taxon>Bacteroidales</taxon>
        <taxon>Porphyromonadaceae</taxon>
        <taxon>Porphyromonas</taxon>
    </lineage>
</organism>
<evidence type="ECO:0000256" key="4">
    <source>
        <dbReference type="ARBA" id="ARBA00022989"/>
    </source>
</evidence>
<keyword evidence="10" id="KW-1185">Reference proteome</keyword>
<feature type="transmembrane region" description="Helical" evidence="8">
    <location>
        <begin position="276"/>
        <end position="294"/>
    </location>
</feature>
<sequence length="487" mass="54913">MDRLSKPHLTSGGTIFSRIDRWLAACYFALIIIGWVAICGASYSFDIAALFSLDSRPIMQLIWWGMSLLLILFILLLDKDFFPTFAPILYIAFILLLLVTLFVARDIKGSRSWLEIGSLRLQPAEFAKVATALMLAYVVSRYNFHFHSFRSYAEVFGIVLLPVVLIILQKETGSALVYAAFFIALYREGFSGYFLSIASLMIFLFVAVLTLNGVQWGATRADLWLVATTTLLAAIRMLFLLQRRYVKDFARSLYVIPAAYLLTIIISLFIPFDWSYTAIFLLTVFIIYVLFLAIRYASQRYLWTVLFSVGVILYSLSVNQVYNHVLQPHQQQRIAVSLGLKQDIRGVGYNVNQAKIAIGSGGWTGKGFLKGTQTKLNYVPEQDTDFIFCTIGEEWGFIGASLLLLVYFVLILRLIYLADRQSSAFARIYGYCVAAVFLFHVAINVGMVIGIIPVIGIPLPFISYGGSSLWAFTIMLFIFIRLDAAKE</sequence>
<feature type="transmembrane region" description="Helical" evidence="8">
    <location>
        <begin position="22"/>
        <end position="45"/>
    </location>
</feature>
<feature type="transmembrane region" description="Helical" evidence="8">
    <location>
        <begin position="156"/>
        <end position="186"/>
    </location>
</feature>
<name>A0ABQ0E048_9PORP</name>
<protein>
    <recommendedName>
        <fullName evidence="7">Cell wall polymerase</fullName>
    </recommendedName>
    <alternativeName>
        <fullName evidence="6">Peptidoglycan polymerase</fullName>
    </alternativeName>
</protein>
<accession>A0ABQ0E048</accession>
<keyword evidence="2 8" id="KW-0812">Transmembrane</keyword>
<feature type="transmembrane region" description="Helical" evidence="8">
    <location>
        <begin position="193"/>
        <end position="211"/>
    </location>
</feature>
<evidence type="ECO:0000256" key="7">
    <source>
        <dbReference type="ARBA" id="ARBA00033270"/>
    </source>
</evidence>
<keyword evidence="3" id="KW-0133">Cell shape</keyword>
<evidence type="ECO:0000256" key="5">
    <source>
        <dbReference type="ARBA" id="ARBA00023136"/>
    </source>
</evidence>
<keyword evidence="4 8" id="KW-1133">Transmembrane helix</keyword>
<feature type="transmembrane region" description="Helical" evidence="8">
    <location>
        <begin position="223"/>
        <end position="241"/>
    </location>
</feature>
<feature type="transmembrane region" description="Helical" evidence="8">
    <location>
        <begin position="82"/>
        <end position="104"/>
    </location>
</feature>
<dbReference type="InterPro" id="IPR018365">
    <property type="entry name" value="Cell_cycle_FtsW-rel_CS"/>
</dbReference>
<evidence type="ECO:0000313" key="10">
    <source>
        <dbReference type="Proteomes" id="UP001628220"/>
    </source>
</evidence>
<dbReference type="InterPro" id="IPR001182">
    <property type="entry name" value="FtsW/RodA"/>
</dbReference>
<comment type="subcellular location">
    <subcellularLocation>
        <location evidence="1">Membrane</location>
        <topology evidence="1">Multi-pass membrane protein</topology>
    </subcellularLocation>
</comment>
<evidence type="ECO:0000313" key="9">
    <source>
        <dbReference type="EMBL" id="GAB1251082.1"/>
    </source>
</evidence>
<feature type="transmembrane region" description="Helical" evidence="8">
    <location>
        <begin position="461"/>
        <end position="482"/>
    </location>
</feature>
<feature type="transmembrane region" description="Helical" evidence="8">
    <location>
        <begin position="395"/>
        <end position="416"/>
    </location>
</feature>
<dbReference type="Proteomes" id="UP001628220">
    <property type="component" value="Unassembled WGS sequence"/>
</dbReference>
<dbReference type="RefSeq" id="WP_411914896.1">
    <property type="nucleotide sequence ID" value="NZ_BAAFSF010000001.1"/>
</dbReference>
<dbReference type="NCBIfam" id="NF037961">
    <property type="entry name" value="RodA_shape"/>
    <property type="match status" value="2"/>
</dbReference>
<reference evidence="9 10" key="1">
    <citation type="journal article" date="2025" name="Int. J. Syst. Evol. Microbiol.">
        <title>Desulfovibrio falkowii sp. nov., Porphyromonas miyakawae sp. nov., Mediterraneibacter flintii sp. nov. and Owariibacterium komagatae gen. nov., sp. nov., isolated from human faeces.</title>
        <authorList>
            <person name="Hamaguchi T."/>
            <person name="Ohara M."/>
            <person name="Hisatomi A."/>
            <person name="Sekiguchi K."/>
            <person name="Takeda J.I."/>
            <person name="Ueyama J."/>
            <person name="Ito M."/>
            <person name="Nishiwaki H."/>
            <person name="Ogi T."/>
            <person name="Hirayama M."/>
            <person name="Ohkuma M."/>
            <person name="Sakamoto M."/>
            <person name="Ohno K."/>
        </authorList>
    </citation>
    <scope>NUCLEOTIDE SEQUENCE [LARGE SCALE GENOMIC DNA]</scope>
    <source>
        <strain evidence="9 10">13CB11C</strain>
    </source>
</reference>
<gene>
    <name evidence="9" type="primary">rodA</name>
    <name evidence="9" type="ORF">Tsumi_01860</name>
</gene>
<evidence type="ECO:0000256" key="2">
    <source>
        <dbReference type="ARBA" id="ARBA00022692"/>
    </source>
</evidence>
<evidence type="ECO:0000256" key="6">
    <source>
        <dbReference type="ARBA" id="ARBA00032370"/>
    </source>
</evidence>
<dbReference type="EMBL" id="BAAFSF010000001">
    <property type="protein sequence ID" value="GAB1251082.1"/>
    <property type="molecule type" value="Genomic_DNA"/>
</dbReference>
<feature type="transmembrane region" description="Helical" evidence="8">
    <location>
        <begin position="57"/>
        <end position="76"/>
    </location>
</feature>
<evidence type="ECO:0000256" key="3">
    <source>
        <dbReference type="ARBA" id="ARBA00022960"/>
    </source>
</evidence>
<evidence type="ECO:0000256" key="8">
    <source>
        <dbReference type="SAM" id="Phobius"/>
    </source>
</evidence>